<reference evidence="1" key="1">
    <citation type="submission" date="2019-12" db="EMBL/GenBank/DDBJ databases">
        <title>Genome sequencing and annotation of Brassica cretica.</title>
        <authorList>
            <person name="Studholme D.J."/>
            <person name="Sarris P."/>
        </authorList>
    </citation>
    <scope>NUCLEOTIDE SEQUENCE</scope>
    <source>
        <strain evidence="1">PFS-109/04</strain>
        <tissue evidence="1">Leaf</tissue>
    </source>
</reference>
<evidence type="ECO:0000313" key="1">
    <source>
        <dbReference type="EMBL" id="KAF3540057.1"/>
    </source>
</evidence>
<protein>
    <submittedName>
        <fullName evidence="1">Uncharacterized protein</fullName>
    </submittedName>
</protein>
<evidence type="ECO:0000313" key="2">
    <source>
        <dbReference type="Proteomes" id="UP000712600"/>
    </source>
</evidence>
<dbReference type="EMBL" id="QGKX02001290">
    <property type="protein sequence ID" value="KAF3540057.1"/>
    <property type="molecule type" value="Genomic_DNA"/>
</dbReference>
<dbReference type="Proteomes" id="UP000712600">
    <property type="component" value="Unassembled WGS sequence"/>
</dbReference>
<organism evidence="1 2">
    <name type="scientific">Brassica cretica</name>
    <name type="common">Mustard</name>
    <dbReference type="NCBI Taxonomy" id="69181"/>
    <lineage>
        <taxon>Eukaryota</taxon>
        <taxon>Viridiplantae</taxon>
        <taxon>Streptophyta</taxon>
        <taxon>Embryophyta</taxon>
        <taxon>Tracheophyta</taxon>
        <taxon>Spermatophyta</taxon>
        <taxon>Magnoliopsida</taxon>
        <taxon>eudicotyledons</taxon>
        <taxon>Gunneridae</taxon>
        <taxon>Pentapetalae</taxon>
        <taxon>rosids</taxon>
        <taxon>malvids</taxon>
        <taxon>Brassicales</taxon>
        <taxon>Brassicaceae</taxon>
        <taxon>Brassiceae</taxon>
        <taxon>Brassica</taxon>
    </lineage>
</organism>
<accession>A0A8S9QCZ4</accession>
<gene>
    <name evidence="1" type="ORF">F2Q69_00023468</name>
</gene>
<sequence>MSQEEQQSSSSWLKDKLSIGEQHVRGRSYKAHSGLYGSISFTHNEEQEEPKKLQIFSVENAGFLFQKQRQLCFKLLKFCLSVGIGSLLKHSDFVLVLHGIGQDSVMVFRIFLGQFKGGCRMVMEQGMFSVCQRQKQLRKFQWLLSFGWGFLLQVLSHGVSYQFLRECNDGYALVAVWKCFVGQKVYHSVFIAIFRGTAMNVELYELECRHRTFQVLVSRSINSRQDGILEVAKIHVSLEDLCLV</sequence>
<name>A0A8S9QCZ4_BRACR</name>
<proteinExistence type="predicted"/>
<dbReference type="AlphaFoldDB" id="A0A8S9QCZ4"/>
<comment type="caution">
    <text evidence="1">The sequence shown here is derived from an EMBL/GenBank/DDBJ whole genome shotgun (WGS) entry which is preliminary data.</text>
</comment>